<dbReference type="InterPro" id="IPR032719">
    <property type="entry name" value="WbsX"/>
</dbReference>
<dbReference type="EMBL" id="FOZN01000003">
    <property type="protein sequence ID" value="SFS14100.1"/>
    <property type="molecule type" value="Genomic_DNA"/>
</dbReference>
<dbReference type="PANTHER" id="PTHR41244">
    <property type="entry name" value="RHAMNAN SYNTHESIS F"/>
    <property type="match status" value="1"/>
</dbReference>
<keyword evidence="2" id="KW-1185">Reference proteome</keyword>
<proteinExistence type="predicted"/>
<sequence>MTENHQPDRDDELIQLRQQNDHLRGALERAEDRASRTDPLDPRLWATRAKRLARFGGSAARALVRGRRRGAPLESGDPSAPSSFERWSARMDASRFVGFPVSWRFTRVPVSQPAGIAVVLHCHFPELLDELLERLTAIDEPFDLYITNSSGTPIEASRLRTTGARHVEVLTVENHGRDIWPLVQLVNAGILDPYPIVLKVHTKQSAWRAEHDTLDGDGATWRASFVESLLGSSDDVTTIVSAMRADPDIAVVTADGSIAGTEHWGGDLELVRGLYRRLSMPLDPEALRFPAGSMYWIRGFVLQGLRAFRFEREDFEPEAGQIDGTCAHAIERMIGLLSEEAGMRILTRSEVPASPGAPCTQPRARLVPFYLPQFHRVAENDRWWGKGFTEWYNVVKAHPIYPGHDVPLRPTELGFYSLELDDVRAQQLELAREHDIAGFMYYYYWFAGKRLLELPIERLLESDIEQPLCIMWANENWTRRWDGGDADVLIAQEYDSVPAEEFIEDVMPLLRDPRYLRADGKAVLAVYKLAQLPDPVATVERWRARCREEGVGELLLLQVDVGPAMGSLRDAGALGIIDGSLGFAPHNLDWVATEIPADQWDPRFEGRAMSYRAMVQGYAERLADLPDDAYPGAMVTFDNTARRQWQPDLFTGTNPYTFRRWLADCAAAVADRSPDARLVFVNAWNEWAESAVLEPTEQYGRTYLQACRSAMGVG</sequence>
<dbReference type="Proteomes" id="UP000198506">
    <property type="component" value="Unassembled WGS sequence"/>
</dbReference>
<evidence type="ECO:0000313" key="1">
    <source>
        <dbReference type="EMBL" id="SFS14100.1"/>
    </source>
</evidence>
<dbReference type="RefSeq" id="WP_092918023.1">
    <property type="nucleotide sequence ID" value="NZ_FOZN01000003.1"/>
</dbReference>
<dbReference type="Pfam" id="PF05045">
    <property type="entry name" value="RgpF"/>
    <property type="match status" value="1"/>
</dbReference>
<dbReference type="PANTHER" id="PTHR41244:SF1">
    <property type="entry name" value="GLYCOSYLTRANSFERASE"/>
    <property type="match status" value="1"/>
</dbReference>
<dbReference type="Gene3D" id="3.20.20.80">
    <property type="entry name" value="Glycosidases"/>
    <property type="match status" value="1"/>
</dbReference>
<comment type="caution">
    <text evidence="1">The sequence shown here is derived from an EMBL/GenBank/DDBJ whole genome shotgun (WGS) entry which is preliminary data.</text>
</comment>
<dbReference type="AlphaFoldDB" id="A0AA94KZT8"/>
<dbReference type="InterPro" id="IPR007739">
    <property type="entry name" value="RgpF"/>
</dbReference>
<evidence type="ECO:0000313" key="2">
    <source>
        <dbReference type="Proteomes" id="UP000198506"/>
    </source>
</evidence>
<reference evidence="1 2" key="1">
    <citation type="submission" date="2016-10" db="EMBL/GenBank/DDBJ databases">
        <authorList>
            <person name="Varghese N."/>
            <person name="Submissions S."/>
        </authorList>
    </citation>
    <scope>NUCLEOTIDE SEQUENCE [LARGE SCALE GENOMIC DNA]</scope>
    <source>
        <strain evidence="1 2">IAM 15147</strain>
    </source>
</reference>
<protein>
    <submittedName>
        <fullName evidence="1">Rhamnan synthesis protein F</fullName>
    </submittedName>
</protein>
<name>A0AA94KZT8_9MICO</name>
<gene>
    <name evidence="1" type="ORF">SAMN04487783_1768</name>
</gene>
<dbReference type="Pfam" id="PF14307">
    <property type="entry name" value="Glyco_tran_WbsX"/>
    <property type="match status" value="1"/>
</dbReference>
<dbReference type="CDD" id="cd11579">
    <property type="entry name" value="Glyco_tran_WbsX"/>
    <property type="match status" value="1"/>
</dbReference>
<organism evidence="1 2">
    <name type="scientific">Agrococcus baldri</name>
    <dbReference type="NCBI Taxonomy" id="153730"/>
    <lineage>
        <taxon>Bacteria</taxon>
        <taxon>Bacillati</taxon>
        <taxon>Actinomycetota</taxon>
        <taxon>Actinomycetes</taxon>
        <taxon>Micrococcales</taxon>
        <taxon>Microbacteriaceae</taxon>
        <taxon>Agrococcus</taxon>
    </lineage>
</organism>
<accession>A0AA94KZT8</accession>